<keyword evidence="2" id="KW-0732">Signal</keyword>
<name>A0A2G9UZ79_TELCI</name>
<proteinExistence type="predicted"/>
<evidence type="ECO:0000256" key="2">
    <source>
        <dbReference type="SAM" id="SignalP"/>
    </source>
</evidence>
<keyword evidence="4" id="KW-1185">Reference proteome</keyword>
<dbReference type="Proteomes" id="UP000230423">
    <property type="component" value="Unassembled WGS sequence"/>
</dbReference>
<feature type="region of interest" description="Disordered" evidence="1">
    <location>
        <begin position="85"/>
        <end position="118"/>
    </location>
</feature>
<evidence type="ECO:0000313" key="4">
    <source>
        <dbReference type="Proteomes" id="UP000230423"/>
    </source>
</evidence>
<feature type="chain" id="PRO_5013674941" evidence="2">
    <location>
        <begin position="19"/>
        <end position="118"/>
    </location>
</feature>
<feature type="compositionally biased region" description="Low complexity" evidence="1">
    <location>
        <begin position="90"/>
        <end position="105"/>
    </location>
</feature>
<organism evidence="3 4">
    <name type="scientific">Teladorsagia circumcincta</name>
    <name type="common">Brown stomach worm</name>
    <name type="synonym">Ostertagia circumcincta</name>
    <dbReference type="NCBI Taxonomy" id="45464"/>
    <lineage>
        <taxon>Eukaryota</taxon>
        <taxon>Metazoa</taxon>
        <taxon>Ecdysozoa</taxon>
        <taxon>Nematoda</taxon>
        <taxon>Chromadorea</taxon>
        <taxon>Rhabditida</taxon>
        <taxon>Rhabditina</taxon>
        <taxon>Rhabditomorpha</taxon>
        <taxon>Strongyloidea</taxon>
        <taxon>Trichostrongylidae</taxon>
        <taxon>Teladorsagia</taxon>
    </lineage>
</organism>
<dbReference type="AlphaFoldDB" id="A0A2G9UZ79"/>
<sequence length="118" mass="11266">MYTFQLGVLLLIFIGALAYPFPGYERPFGVGGFPGGGGGIGGYPGGGGGYGYPGGIGGYPGGGIGGYPGGGIGGFPGGGIGSSFGQSSGASVVSQTTTFQQSQGQSGVGAGGFGRRRR</sequence>
<accession>A0A2G9UZ79</accession>
<evidence type="ECO:0000256" key="1">
    <source>
        <dbReference type="SAM" id="MobiDB-lite"/>
    </source>
</evidence>
<evidence type="ECO:0000313" key="3">
    <source>
        <dbReference type="EMBL" id="PIO75513.1"/>
    </source>
</evidence>
<protein>
    <submittedName>
        <fullName evidence="3">Uncharacterized protein</fullName>
    </submittedName>
</protein>
<feature type="signal peptide" evidence="2">
    <location>
        <begin position="1"/>
        <end position="18"/>
    </location>
</feature>
<feature type="compositionally biased region" description="Gly residues" evidence="1">
    <location>
        <begin position="106"/>
        <end position="118"/>
    </location>
</feature>
<gene>
    <name evidence="3" type="ORF">TELCIR_02427</name>
</gene>
<dbReference type="EMBL" id="KZ345134">
    <property type="protein sequence ID" value="PIO75513.1"/>
    <property type="molecule type" value="Genomic_DNA"/>
</dbReference>
<reference evidence="3 4" key="1">
    <citation type="submission" date="2015-09" db="EMBL/GenBank/DDBJ databases">
        <title>Draft genome of the parasitic nematode Teladorsagia circumcincta isolate WARC Sus (inbred).</title>
        <authorList>
            <person name="Mitreva M."/>
        </authorList>
    </citation>
    <scope>NUCLEOTIDE SEQUENCE [LARGE SCALE GENOMIC DNA]</scope>
    <source>
        <strain evidence="3 4">S</strain>
    </source>
</reference>